<proteinExistence type="predicted"/>
<dbReference type="Pfam" id="PF11736">
    <property type="entry name" value="DUF3299"/>
    <property type="match status" value="1"/>
</dbReference>
<organism evidence="1 2">
    <name type="scientific">Draconibacterium aestuarii</name>
    <dbReference type="NCBI Taxonomy" id="2998507"/>
    <lineage>
        <taxon>Bacteria</taxon>
        <taxon>Pseudomonadati</taxon>
        <taxon>Bacteroidota</taxon>
        <taxon>Bacteroidia</taxon>
        <taxon>Marinilabiliales</taxon>
        <taxon>Prolixibacteraceae</taxon>
        <taxon>Draconibacterium</taxon>
    </lineage>
</organism>
<dbReference type="EMBL" id="JAPOHD010000012">
    <property type="protein sequence ID" value="MCY1719972.1"/>
    <property type="molecule type" value="Genomic_DNA"/>
</dbReference>
<evidence type="ECO:0000313" key="1">
    <source>
        <dbReference type="EMBL" id="MCY1719972.1"/>
    </source>
</evidence>
<dbReference type="Proteomes" id="UP001145087">
    <property type="component" value="Unassembled WGS sequence"/>
</dbReference>
<evidence type="ECO:0000313" key="2">
    <source>
        <dbReference type="Proteomes" id="UP001145087"/>
    </source>
</evidence>
<dbReference type="InterPro" id="IPR021727">
    <property type="entry name" value="DUF3299"/>
</dbReference>
<name>A0A9X3F528_9BACT</name>
<accession>A0A9X3F528</accession>
<gene>
    <name evidence="1" type="ORF">OU798_06430</name>
</gene>
<dbReference type="Gene3D" id="2.40.50.870">
    <property type="entry name" value="Protein of unknown function (DUF3299)"/>
    <property type="match status" value="1"/>
</dbReference>
<reference evidence="1" key="1">
    <citation type="submission" date="2022-11" db="EMBL/GenBank/DDBJ databases">
        <title>Marilongibacter aestuarii gen. nov., sp. nov., isolated from tidal flat sediment.</title>
        <authorList>
            <person name="Jiayan W."/>
        </authorList>
    </citation>
    <scope>NUCLEOTIDE SEQUENCE</scope>
    <source>
        <strain evidence="1">Z1-6</strain>
    </source>
</reference>
<dbReference type="AlphaFoldDB" id="A0A9X3F528"/>
<keyword evidence="2" id="KW-1185">Reference proteome</keyword>
<dbReference type="RefSeq" id="WP_343332304.1">
    <property type="nucleotide sequence ID" value="NZ_JAPOHD010000012.1"/>
</dbReference>
<comment type="caution">
    <text evidence="1">The sequence shown here is derived from an EMBL/GenBank/DDBJ whole genome shotgun (WGS) entry which is preliminary data.</text>
</comment>
<protein>
    <submittedName>
        <fullName evidence="1">DUF3299 domain-containing protein</fullName>
    </submittedName>
</protein>
<sequence length="216" mass="24455">MKLIGIFFLVITGLVGKAQDFKELSWYDLAPKVEFDDPFTRLSTEQLHSLSQIAKYREKVAPIDTDSRIKKQTKIDSLEQVLIAESVNIDSLLSLRTKITELRKEKAETVNYELDSTEISISGYLLPLNYVDNKTTEFLLVPWVGACIHTPPPPKNQIVYLTSEKGYEVNSRFEAATIKGHMQLEDKTSLLFLVDGSDNISTGYSILDAEISKYEQ</sequence>